<proteinExistence type="predicted"/>
<dbReference type="InterPro" id="IPR036188">
    <property type="entry name" value="FAD/NAD-bd_sf"/>
</dbReference>
<dbReference type="EMBL" id="LRQE01000024">
    <property type="protein sequence ID" value="KXA30795.1"/>
    <property type="molecule type" value="Genomic_DNA"/>
</dbReference>
<evidence type="ECO:0000313" key="1">
    <source>
        <dbReference type="EMBL" id="KXA30795.1"/>
    </source>
</evidence>
<organism evidence="1">
    <name type="scientific">Peptoniphilus harei</name>
    <dbReference type="NCBI Taxonomy" id="54005"/>
    <lineage>
        <taxon>Bacteria</taxon>
        <taxon>Bacillati</taxon>
        <taxon>Bacillota</taxon>
        <taxon>Tissierellia</taxon>
        <taxon>Tissierellales</taxon>
        <taxon>Peptoniphilaceae</taxon>
        <taxon>Peptoniphilus</taxon>
    </lineage>
</organism>
<comment type="caution">
    <text evidence="1">The sequence shown here is derived from an EMBL/GenBank/DDBJ whole genome shotgun (WGS) entry which is preliminary data.</text>
</comment>
<dbReference type="Gene3D" id="3.50.50.60">
    <property type="entry name" value="FAD/NAD(P)-binding domain"/>
    <property type="match status" value="1"/>
</dbReference>
<dbReference type="InterPro" id="IPR010354">
    <property type="entry name" value="Oleate_hydratase"/>
</dbReference>
<dbReference type="PANTHER" id="PTHR37417:SF2">
    <property type="entry name" value="67 KDA MYOSIN-CROSS-REACTIVE ANTIGEN FAMILY PROTEIN (AFU_ORTHOLOGUE AFUA_5G09970)"/>
    <property type="match status" value="1"/>
</dbReference>
<gene>
    <name evidence="1" type="ORF">HMPREF3229_00803</name>
</gene>
<dbReference type="PATRIC" id="fig|54005.3.peg.790"/>
<dbReference type="Proteomes" id="UP000070174">
    <property type="component" value="Unassembled WGS sequence"/>
</dbReference>
<protein>
    <submittedName>
        <fullName evidence="1">Uncharacterized protein</fullName>
    </submittedName>
</protein>
<dbReference type="GO" id="GO:0050151">
    <property type="term" value="F:oleate hydratase activity"/>
    <property type="evidence" value="ECO:0007669"/>
    <property type="project" value="InterPro"/>
</dbReference>
<dbReference type="GO" id="GO:0006631">
    <property type="term" value="P:fatty acid metabolic process"/>
    <property type="evidence" value="ECO:0007669"/>
    <property type="project" value="InterPro"/>
</dbReference>
<dbReference type="AlphaFoldDB" id="A0A133PQ79"/>
<name>A0A133PQ79_9FIRM</name>
<dbReference type="GO" id="GO:0071949">
    <property type="term" value="F:FAD binding"/>
    <property type="evidence" value="ECO:0007669"/>
    <property type="project" value="InterPro"/>
</dbReference>
<dbReference type="PANTHER" id="PTHR37417">
    <property type="entry name" value="67 KDA MYOSIN-CROSS-REACTIVE ANTIGEN FAMILY PROTEIN (AFU_ORTHOLOGUE AFUA_5G09970)"/>
    <property type="match status" value="1"/>
</dbReference>
<accession>A0A133PQ79</accession>
<sequence length="505" mass="57750">MSRKDDIKKLALAAATISAAILAAKKVSDEEVKVLMPNRDEGSLAYLLGDGFGNLALAYGLINHANLDPKNINIYTKGFNEFTNISHGENTYINFDNRFSQYNFKNTFEILKNIMTEEEILELNEKMTKKESPRILDLSMNSSYDVVELDEASKKKIYKLMLSPLDFDSESCIEKYFLFSDFLNSNFYYYLASIYNLKASSPVSELKEALLDYIGSGSYFSLDSNMIYERLRGYLEDLGVKFLDGYKFLEFSSTETHVDKLVFEKDEHIEEVYTDLKDIISIESPTYLDNLYLGNTESLPENILNTYYLGKKISSNNIYKEIQGKTSDSGILYVNFEFSDPIFTDKIKNNLRDSDFFIFKTKSGISAKILGNKIILKVLNPNKNSIFIGDVFKALNGEDFFFELIKLFGLEDDFGELRFNLNSVSISLMENYKKLPGEVYKKNLNQISNLIFLSSKSSDFGELYSVEKLVKKGIKSAHELMGIDHLEIFENSLSKIEILKFINSL</sequence>
<dbReference type="RefSeq" id="WP_060800000.1">
    <property type="nucleotide sequence ID" value="NZ_KQ957097.1"/>
</dbReference>
<evidence type="ECO:0000313" key="2">
    <source>
        <dbReference type="Proteomes" id="UP000070174"/>
    </source>
</evidence>
<dbReference type="Pfam" id="PF06100">
    <property type="entry name" value="MCRA"/>
    <property type="match status" value="1"/>
</dbReference>
<reference evidence="1 2" key="1">
    <citation type="submission" date="2016-01" db="EMBL/GenBank/DDBJ databases">
        <authorList>
            <person name="Oliw E.H."/>
        </authorList>
    </citation>
    <scope>NUCLEOTIDE SEQUENCE [LARGE SCALE GENOMIC DNA]</scope>
    <source>
        <strain evidence="1 2">CMW7756A</strain>
    </source>
</reference>